<evidence type="ECO:0008006" key="3">
    <source>
        <dbReference type="Google" id="ProtNLM"/>
    </source>
</evidence>
<evidence type="ECO:0000313" key="2">
    <source>
        <dbReference type="Proteomes" id="UP000664859"/>
    </source>
</evidence>
<accession>A0A835YTG0</accession>
<dbReference type="AlphaFoldDB" id="A0A835YTG0"/>
<keyword evidence="2" id="KW-1185">Reference proteome</keyword>
<gene>
    <name evidence="1" type="ORF">JKP88DRAFT_273570</name>
</gene>
<comment type="caution">
    <text evidence="1">The sequence shown here is derived from an EMBL/GenBank/DDBJ whole genome shotgun (WGS) entry which is preliminary data.</text>
</comment>
<reference evidence="1" key="1">
    <citation type="submission" date="2021-02" db="EMBL/GenBank/DDBJ databases">
        <title>First Annotated Genome of the Yellow-green Alga Tribonema minus.</title>
        <authorList>
            <person name="Mahan K.M."/>
        </authorList>
    </citation>
    <scope>NUCLEOTIDE SEQUENCE</scope>
    <source>
        <strain evidence="1">UTEX B ZZ1240</strain>
    </source>
</reference>
<proteinExistence type="predicted"/>
<dbReference type="Proteomes" id="UP000664859">
    <property type="component" value="Unassembled WGS sequence"/>
</dbReference>
<evidence type="ECO:0000313" key="1">
    <source>
        <dbReference type="EMBL" id="KAG5179737.1"/>
    </source>
</evidence>
<protein>
    <recommendedName>
        <fullName evidence="3">F-box domain-containing protein</fullName>
    </recommendedName>
</protein>
<sequence length="113" mass="12623">MKREWSVDPFAAQLGLQGSMSSLLLDAWREHILPYLGPRRYLQLATVCRDWHANWLAAANAPNAPPRHTERTTAAELMCASLKLWLWALSEDCPKYAKALQWAAGAGCLAVCE</sequence>
<dbReference type="EMBL" id="JAFCMP010000445">
    <property type="protein sequence ID" value="KAG5179737.1"/>
    <property type="molecule type" value="Genomic_DNA"/>
</dbReference>
<organism evidence="1 2">
    <name type="scientific">Tribonema minus</name>
    <dbReference type="NCBI Taxonomy" id="303371"/>
    <lineage>
        <taxon>Eukaryota</taxon>
        <taxon>Sar</taxon>
        <taxon>Stramenopiles</taxon>
        <taxon>Ochrophyta</taxon>
        <taxon>PX clade</taxon>
        <taxon>Xanthophyceae</taxon>
        <taxon>Tribonematales</taxon>
        <taxon>Tribonemataceae</taxon>
        <taxon>Tribonema</taxon>
    </lineage>
</organism>
<name>A0A835YTG0_9STRA</name>